<feature type="region of interest" description="Disordered" evidence="4">
    <location>
        <begin position="476"/>
        <end position="500"/>
    </location>
</feature>
<keyword evidence="1" id="KW-0436">Ligase</keyword>
<feature type="compositionally biased region" description="Acidic residues" evidence="4">
    <location>
        <begin position="609"/>
        <end position="618"/>
    </location>
</feature>
<dbReference type="GO" id="GO:0015631">
    <property type="term" value="F:tubulin binding"/>
    <property type="evidence" value="ECO:0007669"/>
    <property type="project" value="TreeGrafter"/>
</dbReference>
<protein>
    <recommendedName>
        <fullName evidence="6">Tubulin--tyrosine ligase-like protein 9</fullName>
    </recommendedName>
</protein>
<dbReference type="Pfam" id="PF03133">
    <property type="entry name" value="TTL"/>
    <property type="match status" value="2"/>
</dbReference>
<dbReference type="PROSITE" id="PS51221">
    <property type="entry name" value="TTL"/>
    <property type="match status" value="1"/>
</dbReference>
<dbReference type="Gene3D" id="3.30.470.20">
    <property type="entry name" value="ATP-grasp fold, B domain"/>
    <property type="match status" value="1"/>
</dbReference>
<evidence type="ECO:0008006" key="6">
    <source>
        <dbReference type="Google" id="ProtNLM"/>
    </source>
</evidence>
<keyword evidence="3" id="KW-0067">ATP-binding</keyword>
<dbReference type="EMBL" id="HBGY01024509">
    <property type="protein sequence ID" value="CAD9596551.1"/>
    <property type="molecule type" value="Transcribed_RNA"/>
</dbReference>
<dbReference type="GO" id="GO:0000226">
    <property type="term" value="P:microtubule cytoskeleton organization"/>
    <property type="evidence" value="ECO:0007669"/>
    <property type="project" value="TreeGrafter"/>
</dbReference>
<keyword evidence="2" id="KW-0547">Nucleotide-binding</keyword>
<dbReference type="AlphaFoldDB" id="A0A7S2L6Q4"/>
<sequence length="886" mass="101255">MKKEKCGVSNRKCRSGSFRLQKANVVTFLAGDACKYEVVRRCAEQKKWKLLQQSQRQNANVIWVDTSNICDYFHGIQPWQTINHFPGMSNIARKSRLAQNLEAMRHQFPRDFSFCPKTYVLPQDTHAFRKNFGTNGKSKRTFIIKPDGGCQGKGIFLTRTLSDIDLAGGFVAQEYIRHPLLIDSKKFDLRLYVLVTSCKPLRLFLFQDGLVRICTEDFIAPNSKNMNDRCMHLTNYSINKFSEKFEDGDDDEQIIGSEGSKRSIKWFLDWLRKEHGTDKVDIMWEQIGHICAKTILSILPGLVREYNSTFKLRSKTDLRPASDPSSSTNDSVRRPGKDIHDKPSSTMSGDGSCCSSKVSERDFFVDYGDYMDQSEDCDREEATVVDSDFGKSSRCFQILGFDVLINEKLKPYLIEVNHLPSFGTDHAIDKKIKSRLIEQSLSIVNANPTDKSSFDAHKKKQSDFRLLKEKRRQLGGSYSKKLPHPASWEKKVLRDESSRKNQTKAVNNEFLKPLHQHDDGLSAEMLAKVKKEIRDIYSKFAPDKLGKLPILFRKYYGCESWLLTQVQEKYGIGSSSEGCIVAGELTEVETAPKVNGEAPNGVSERENGEECNNSDDDDSTSHIDEYEGDFDNDSQKSDCVQFEDDPTAEREALLLTDFDRIYPPQSKSKKHNVSIRTPNYKAMEEHVFDSDFKKQMRLICPLGQARKADPRQYKTVEVMNADTEKDSSMYKVWKSEKWKDDEHFFSRRNVAAVAGHRAGEEHSVPILTSKQVETAERLYRGVPVDNQKKMFTYRGEVFERMYPNCYPDPSWQLSSQIIPENVICTGKEVAPAQTVEQKPSVKVKTAAIKPVNFSFGDDSNNETKFGSADKCYIDFVGVCLRKRRMK</sequence>
<feature type="compositionally biased region" description="Basic and acidic residues" evidence="4">
    <location>
        <begin position="331"/>
        <end position="343"/>
    </location>
</feature>
<dbReference type="GO" id="GO:0070740">
    <property type="term" value="F:tubulin-glutamic acid ligase activity"/>
    <property type="evidence" value="ECO:0007669"/>
    <property type="project" value="TreeGrafter"/>
</dbReference>
<gene>
    <name evidence="5" type="ORF">LDAN0321_LOCUS15217</name>
</gene>
<proteinExistence type="predicted"/>
<feature type="region of interest" description="Disordered" evidence="4">
    <location>
        <begin position="316"/>
        <end position="356"/>
    </location>
</feature>
<dbReference type="GO" id="GO:0036064">
    <property type="term" value="C:ciliary basal body"/>
    <property type="evidence" value="ECO:0007669"/>
    <property type="project" value="TreeGrafter"/>
</dbReference>
<feature type="compositionally biased region" description="Basic and acidic residues" evidence="4">
    <location>
        <begin position="487"/>
        <end position="499"/>
    </location>
</feature>
<dbReference type="PANTHER" id="PTHR12241">
    <property type="entry name" value="TUBULIN POLYGLUTAMYLASE"/>
    <property type="match status" value="1"/>
</dbReference>
<evidence type="ECO:0000256" key="2">
    <source>
        <dbReference type="ARBA" id="ARBA00022741"/>
    </source>
</evidence>
<dbReference type="GO" id="GO:0005524">
    <property type="term" value="F:ATP binding"/>
    <property type="evidence" value="ECO:0007669"/>
    <property type="project" value="UniProtKB-KW"/>
</dbReference>
<dbReference type="InterPro" id="IPR004344">
    <property type="entry name" value="TTL/TTLL_fam"/>
</dbReference>
<dbReference type="SUPFAM" id="SSF56059">
    <property type="entry name" value="Glutathione synthetase ATP-binding domain-like"/>
    <property type="match status" value="2"/>
</dbReference>
<name>A0A7S2L6Q4_9STRA</name>
<evidence type="ECO:0000256" key="4">
    <source>
        <dbReference type="SAM" id="MobiDB-lite"/>
    </source>
</evidence>
<organism evidence="5">
    <name type="scientific">Leptocylindrus danicus</name>
    <dbReference type="NCBI Taxonomy" id="163516"/>
    <lineage>
        <taxon>Eukaryota</taxon>
        <taxon>Sar</taxon>
        <taxon>Stramenopiles</taxon>
        <taxon>Ochrophyta</taxon>
        <taxon>Bacillariophyta</taxon>
        <taxon>Coscinodiscophyceae</taxon>
        <taxon>Chaetocerotophycidae</taxon>
        <taxon>Leptocylindrales</taxon>
        <taxon>Leptocylindraceae</taxon>
        <taxon>Leptocylindrus</taxon>
    </lineage>
</organism>
<evidence type="ECO:0000256" key="3">
    <source>
        <dbReference type="ARBA" id="ARBA00022840"/>
    </source>
</evidence>
<dbReference type="PANTHER" id="PTHR12241:SF147">
    <property type="entry name" value="TUBULIN POLYGLUTAMYLASE TTLL7"/>
    <property type="match status" value="1"/>
</dbReference>
<evidence type="ECO:0000256" key="1">
    <source>
        <dbReference type="ARBA" id="ARBA00022598"/>
    </source>
</evidence>
<feature type="compositionally biased region" description="Polar residues" evidence="4">
    <location>
        <begin position="344"/>
        <end position="356"/>
    </location>
</feature>
<accession>A0A7S2L6Q4</accession>
<evidence type="ECO:0000313" key="5">
    <source>
        <dbReference type="EMBL" id="CAD9596551.1"/>
    </source>
</evidence>
<reference evidence="5" key="1">
    <citation type="submission" date="2021-01" db="EMBL/GenBank/DDBJ databases">
        <authorList>
            <person name="Corre E."/>
            <person name="Pelletier E."/>
            <person name="Niang G."/>
            <person name="Scheremetjew M."/>
            <person name="Finn R."/>
            <person name="Kale V."/>
            <person name="Holt S."/>
            <person name="Cochrane G."/>
            <person name="Meng A."/>
            <person name="Brown T."/>
            <person name="Cohen L."/>
        </authorList>
    </citation>
    <scope>NUCLEOTIDE SEQUENCE</scope>
    <source>
        <strain evidence="5">B650</strain>
    </source>
</reference>
<feature type="region of interest" description="Disordered" evidence="4">
    <location>
        <begin position="591"/>
        <end position="635"/>
    </location>
</feature>